<protein>
    <submittedName>
        <fullName evidence="3">Uncharacterized protein</fullName>
    </submittedName>
</protein>
<dbReference type="OrthoDB" id="2581067at2759"/>
<feature type="signal peptide" evidence="2">
    <location>
        <begin position="1"/>
        <end position="16"/>
    </location>
</feature>
<dbReference type="VEuPathDB" id="FungiDB:A1Q1_02043"/>
<gene>
    <name evidence="3" type="ORF">A1Q1_02043</name>
</gene>
<evidence type="ECO:0000256" key="2">
    <source>
        <dbReference type="SAM" id="SignalP"/>
    </source>
</evidence>
<organism evidence="3 4">
    <name type="scientific">Trichosporon asahii var. asahii (strain ATCC 90039 / CBS 2479 / JCM 2466 / KCTC 7840 / NBRC 103889/ NCYC 2677 / UAMH 7654)</name>
    <name type="common">Yeast</name>
    <dbReference type="NCBI Taxonomy" id="1186058"/>
    <lineage>
        <taxon>Eukaryota</taxon>
        <taxon>Fungi</taxon>
        <taxon>Dikarya</taxon>
        <taxon>Basidiomycota</taxon>
        <taxon>Agaricomycotina</taxon>
        <taxon>Tremellomycetes</taxon>
        <taxon>Trichosporonales</taxon>
        <taxon>Trichosporonaceae</taxon>
        <taxon>Trichosporon</taxon>
    </lineage>
</organism>
<dbReference type="AlphaFoldDB" id="J6EW72"/>
<dbReference type="Proteomes" id="UP000002748">
    <property type="component" value="Unassembled WGS sequence"/>
</dbReference>
<dbReference type="HOGENOM" id="CLU_115517_0_0_1"/>
<evidence type="ECO:0000313" key="3">
    <source>
        <dbReference type="EMBL" id="EJT48874.1"/>
    </source>
</evidence>
<accession>J6EW72</accession>
<evidence type="ECO:0000256" key="1">
    <source>
        <dbReference type="SAM" id="MobiDB-lite"/>
    </source>
</evidence>
<keyword evidence="2" id="KW-0732">Signal</keyword>
<feature type="region of interest" description="Disordered" evidence="1">
    <location>
        <begin position="132"/>
        <end position="152"/>
    </location>
</feature>
<evidence type="ECO:0000313" key="4">
    <source>
        <dbReference type="Proteomes" id="UP000002748"/>
    </source>
</evidence>
<name>J6EW72_TRIAS</name>
<dbReference type="EMBL" id="ALBS01000188">
    <property type="protein sequence ID" value="EJT48874.1"/>
    <property type="molecule type" value="Genomic_DNA"/>
</dbReference>
<sequence>MLWLFGFLSALLCVTANVGGFAYWPVLSPSPSIPWVVGEKNILAWKTAAGLGIETFDVQLHNVDKKVMDGFIKLALRVPHAAAGKYGTYGGELEVDLTEDVPTGDKFVVIFTESMHGQVYAKSEPFSIFKAGEQPGNYSSNPDKVPEPKTTATLTEGPVPTQEWAITLSGKPKVYSTEMDAAEKAKETATSLI</sequence>
<proteinExistence type="predicted"/>
<feature type="chain" id="PRO_5003787940" evidence="2">
    <location>
        <begin position="17"/>
        <end position="193"/>
    </location>
</feature>
<reference evidence="3 4" key="1">
    <citation type="journal article" date="2012" name="Eukaryot. Cell">
        <title>Draft genome sequence of CBS 2479, the standard type strain of Trichosporon asahii.</title>
        <authorList>
            <person name="Yang R.Y."/>
            <person name="Li H.T."/>
            <person name="Zhu H."/>
            <person name="Zhou G.P."/>
            <person name="Wang M."/>
            <person name="Wang L."/>
        </authorList>
    </citation>
    <scope>NUCLEOTIDE SEQUENCE [LARGE SCALE GENOMIC DNA]</scope>
    <source>
        <strain evidence="4">ATCC 90039 / CBS 2479 / JCM 2466 / KCTC 7840 / NCYC 2677 / UAMH 7654</strain>
    </source>
</reference>
<dbReference type="RefSeq" id="XP_014180526.1">
    <property type="nucleotide sequence ID" value="XM_014325051.1"/>
</dbReference>
<dbReference type="KEGG" id="tasa:A1Q1_02043"/>
<dbReference type="GeneID" id="25985557"/>
<comment type="caution">
    <text evidence="3">The sequence shown here is derived from an EMBL/GenBank/DDBJ whole genome shotgun (WGS) entry which is preliminary data.</text>
</comment>